<protein>
    <submittedName>
        <fullName evidence="2">Uncharacterized protein</fullName>
    </submittedName>
</protein>
<name>A0A5J4PQU0_9EUKA</name>
<feature type="region of interest" description="Disordered" evidence="1">
    <location>
        <begin position="69"/>
        <end position="91"/>
    </location>
</feature>
<feature type="non-terminal residue" evidence="2">
    <location>
        <position position="141"/>
    </location>
</feature>
<sequence>MEEERIQFGYSFSAYSVSAGNAQSQYQALSNSTGCADVITRIPWVISQILVLATGIQNINNNNVIAAEQTEQDSQKEKEKEKGISSSSSSIEQEFNITLSIEQKQRLGQFLHEGQILAGGKKTLYSQSQEQIDYKEAEDEF</sequence>
<dbReference type="EMBL" id="SNRW01049028">
    <property type="protein sequence ID" value="KAA6311907.1"/>
    <property type="molecule type" value="Genomic_DNA"/>
</dbReference>
<gene>
    <name evidence="2" type="ORF">EZS28_056028</name>
</gene>
<evidence type="ECO:0000256" key="1">
    <source>
        <dbReference type="SAM" id="MobiDB-lite"/>
    </source>
</evidence>
<comment type="caution">
    <text evidence="2">The sequence shown here is derived from an EMBL/GenBank/DDBJ whole genome shotgun (WGS) entry which is preliminary data.</text>
</comment>
<dbReference type="Proteomes" id="UP000324800">
    <property type="component" value="Unassembled WGS sequence"/>
</dbReference>
<organism evidence="2 3">
    <name type="scientific">Streblomastix strix</name>
    <dbReference type="NCBI Taxonomy" id="222440"/>
    <lineage>
        <taxon>Eukaryota</taxon>
        <taxon>Metamonada</taxon>
        <taxon>Preaxostyla</taxon>
        <taxon>Oxymonadida</taxon>
        <taxon>Streblomastigidae</taxon>
        <taxon>Streblomastix</taxon>
    </lineage>
</organism>
<evidence type="ECO:0000313" key="2">
    <source>
        <dbReference type="EMBL" id="KAA6311907.1"/>
    </source>
</evidence>
<accession>A0A5J4PQU0</accession>
<evidence type="ECO:0000313" key="3">
    <source>
        <dbReference type="Proteomes" id="UP000324800"/>
    </source>
</evidence>
<proteinExistence type="predicted"/>
<dbReference type="AlphaFoldDB" id="A0A5J4PQU0"/>
<feature type="compositionally biased region" description="Basic and acidic residues" evidence="1">
    <location>
        <begin position="73"/>
        <end position="83"/>
    </location>
</feature>
<reference evidence="2 3" key="1">
    <citation type="submission" date="2019-03" db="EMBL/GenBank/DDBJ databases">
        <title>Single cell metagenomics reveals metabolic interactions within the superorganism composed of flagellate Streblomastix strix and complex community of Bacteroidetes bacteria on its surface.</title>
        <authorList>
            <person name="Treitli S.C."/>
            <person name="Kolisko M."/>
            <person name="Husnik F."/>
            <person name="Keeling P."/>
            <person name="Hampl V."/>
        </authorList>
    </citation>
    <scope>NUCLEOTIDE SEQUENCE [LARGE SCALE GENOMIC DNA]</scope>
    <source>
        <strain evidence="2">ST1C</strain>
    </source>
</reference>